<dbReference type="InterPro" id="IPR018905">
    <property type="entry name" value="A-galactase_NEW3"/>
</dbReference>
<protein>
    <submittedName>
        <fullName evidence="3">Uncharacterized conserved protein</fullName>
    </submittedName>
</protein>
<dbReference type="EMBL" id="FOTC01000008">
    <property type="protein sequence ID" value="SFL54684.1"/>
    <property type="molecule type" value="Genomic_DNA"/>
</dbReference>
<proteinExistence type="predicted"/>
<keyword evidence="1" id="KW-1133">Transmembrane helix</keyword>
<keyword evidence="1" id="KW-0472">Membrane</keyword>
<gene>
    <name evidence="3" type="ORF">SAMN04487950_4160</name>
</gene>
<dbReference type="STRING" id="553466.SAMN04487950_4160"/>
<keyword evidence="4" id="KW-1185">Reference proteome</keyword>
<reference evidence="4" key="1">
    <citation type="submission" date="2016-10" db="EMBL/GenBank/DDBJ databases">
        <authorList>
            <person name="Varghese N."/>
            <person name="Submissions S."/>
        </authorList>
    </citation>
    <scope>NUCLEOTIDE SEQUENCE [LARGE SCALE GENOMIC DNA]</scope>
    <source>
        <strain evidence="4">CGMCC 1.7738</strain>
    </source>
</reference>
<dbReference type="RefSeq" id="WP_089872073.1">
    <property type="nucleotide sequence ID" value="NZ_FOTC01000008.1"/>
</dbReference>
<dbReference type="AlphaFoldDB" id="A0A1I4IK61"/>
<keyword evidence="1" id="KW-0812">Transmembrane</keyword>
<evidence type="ECO:0000259" key="2">
    <source>
        <dbReference type="Pfam" id="PF10633"/>
    </source>
</evidence>
<dbReference type="InterPro" id="IPR013783">
    <property type="entry name" value="Ig-like_fold"/>
</dbReference>
<feature type="domain" description="Alpha-galactosidase NEW3" evidence="2">
    <location>
        <begin position="304"/>
        <end position="381"/>
    </location>
</feature>
<name>A0A1I4IK61_9EURY</name>
<evidence type="ECO:0000256" key="1">
    <source>
        <dbReference type="SAM" id="Phobius"/>
    </source>
</evidence>
<dbReference type="PANTHER" id="PTHR35902:SF3">
    <property type="entry name" value="NPCBM-ASSOCIATED, NEW3 DOMAIN OF ALPHA-GALACTOSIDASE"/>
    <property type="match status" value="1"/>
</dbReference>
<organism evidence="3 4">
    <name type="scientific">Halogranum rubrum</name>
    <dbReference type="NCBI Taxonomy" id="553466"/>
    <lineage>
        <taxon>Archaea</taxon>
        <taxon>Methanobacteriati</taxon>
        <taxon>Methanobacteriota</taxon>
        <taxon>Stenosarchaea group</taxon>
        <taxon>Halobacteria</taxon>
        <taxon>Halobacteriales</taxon>
        <taxon>Haloferacaceae</taxon>
    </lineage>
</organism>
<evidence type="ECO:0000313" key="4">
    <source>
        <dbReference type="Proteomes" id="UP000199607"/>
    </source>
</evidence>
<dbReference type="Proteomes" id="UP000199607">
    <property type="component" value="Unassembled WGS sequence"/>
</dbReference>
<dbReference type="PANTHER" id="PTHR35902">
    <property type="entry name" value="S-LAYER DOMAIN-LIKE PROTEIN-RELATED"/>
    <property type="match status" value="1"/>
</dbReference>
<sequence length="544" mass="58075">MKPVPALVTLWVVLSALATAIAVPVAAQSDTVQVIGEPDLQVFSPTYRFTPGQEVQFDLYVTNEGDVRKGGPAEYVERVTTARAATLRVRPGDVPVEVTSGRVPVGDVTTGTAGPFGVSLIVADDAPPGRYRLPVDVEYIYTRIVTVDEDDADPSPRYLDIEVDERQYLEFVVEDTARFDVVGAQTDVLVGDRGTFDLTLRNVGTEPASDVQLLLTSTSDELRFGAGEATASGFVTSLEAGETASLRYTVSLSPNVTERDYPVNVAVTYTDVDGIRREGLPLSASVRPNPEQAFSLGDVDTTLTVGQEGTVSGTVSNDGPATVYTPVVRLAVGSQYLDVPESEFALPDLEPGESAPFTFDVDVSDAASAGSREFTFDVRYQTARGDVRTSDPLPARVEIGPERPVFLVEPLSEPIAAGESDTLVFRVTNNDDERLTAITAKAFFDDPLDSDDDEAFVPALDPGESTNVTFSVSVAGGVASKAYPVSVDFEYDTPDGDTEVSEAYRVPVEVTEREGGGFVSTTSLLGVGLVAAVVVAGAWVWRRR</sequence>
<accession>A0A1I4IK61</accession>
<feature type="transmembrane region" description="Helical" evidence="1">
    <location>
        <begin position="518"/>
        <end position="541"/>
    </location>
</feature>
<dbReference type="Pfam" id="PF10633">
    <property type="entry name" value="NPCBM_assoc"/>
    <property type="match status" value="1"/>
</dbReference>
<dbReference type="Gene3D" id="2.60.40.10">
    <property type="entry name" value="Immunoglobulins"/>
    <property type="match status" value="2"/>
</dbReference>
<evidence type="ECO:0000313" key="3">
    <source>
        <dbReference type="EMBL" id="SFL54684.1"/>
    </source>
</evidence>